<organism evidence="2 3">
    <name type="scientific">Trichonephila clavipes</name>
    <name type="common">Golden silk orbweaver</name>
    <name type="synonym">Nephila clavipes</name>
    <dbReference type="NCBI Taxonomy" id="2585209"/>
    <lineage>
        <taxon>Eukaryota</taxon>
        <taxon>Metazoa</taxon>
        <taxon>Ecdysozoa</taxon>
        <taxon>Arthropoda</taxon>
        <taxon>Chelicerata</taxon>
        <taxon>Arachnida</taxon>
        <taxon>Araneae</taxon>
        <taxon>Araneomorphae</taxon>
        <taxon>Entelegynae</taxon>
        <taxon>Araneoidea</taxon>
        <taxon>Nephilidae</taxon>
        <taxon>Trichonephila</taxon>
    </lineage>
</organism>
<dbReference type="Proteomes" id="UP000887159">
    <property type="component" value="Unassembled WGS sequence"/>
</dbReference>
<dbReference type="GO" id="GO:0003824">
    <property type="term" value="F:catalytic activity"/>
    <property type="evidence" value="ECO:0007669"/>
    <property type="project" value="InterPro"/>
</dbReference>
<keyword evidence="3" id="KW-1185">Reference proteome</keyword>
<accession>A0A8X6RPA2</accession>
<sequence>MGTSYFGLKIASWNANGVRSRTVELRDFIDKHHPDIILIQETHLGPGDTLHIPNFTTYRNDRPYTPNRSPRGGTAIIIKSSLSHTTHRHRHWARLRLLRLLSPRPMEIHY</sequence>
<dbReference type="Gene3D" id="3.60.10.10">
    <property type="entry name" value="Endonuclease/exonuclease/phosphatase"/>
    <property type="match status" value="1"/>
</dbReference>
<protein>
    <recommendedName>
        <fullName evidence="1">Endonuclease/exonuclease/phosphatase domain-containing protein</fullName>
    </recommendedName>
</protein>
<gene>
    <name evidence="2" type="ORF">TNCV_4907241</name>
</gene>
<dbReference type="SUPFAM" id="SSF56219">
    <property type="entry name" value="DNase I-like"/>
    <property type="match status" value="1"/>
</dbReference>
<evidence type="ECO:0000259" key="1">
    <source>
        <dbReference type="Pfam" id="PF03372"/>
    </source>
</evidence>
<dbReference type="Pfam" id="PF03372">
    <property type="entry name" value="Exo_endo_phos"/>
    <property type="match status" value="1"/>
</dbReference>
<dbReference type="EMBL" id="BMAU01021201">
    <property type="protein sequence ID" value="GFX98075.1"/>
    <property type="molecule type" value="Genomic_DNA"/>
</dbReference>
<dbReference type="InterPro" id="IPR036691">
    <property type="entry name" value="Endo/exonu/phosph_ase_sf"/>
</dbReference>
<dbReference type="AlphaFoldDB" id="A0A8X6RPA2"/>
<evidence type="ECO:0000313" key="2">
    <source>
        <dbReference type="EMBL" id="GFX98075.1"/>
    </source>
</evidence>
<comment type="caution">
    <text evidence="2">The sequence shown here is derived from an EMBL/GenBank/DDBJ whole genome shotgun (WGS) entry which is preliminary data.</text>
</comment>
<name>A0A8X6RPA2_TRICX</name>
<dbReference type="InterPro" id="IPR005135">
    <property type="entry name" value="Endo/exonuclease/phosphatase"/>
</dbReference>
<proteinExistence type="predicted"/>
<reference evidence="2" key="1">
    <citation type="submission" date="2020-08" db="EMBL/GenBank/DDBJ databases">
        <title>Multicomponent nature underlies the extraordinary mechanical properties of spider dragline silk.</title>
        <authorList>
            <person name="Kono N."/>
            <person name="Nakamura H."/>
            <person name="Mori M."/>
            <person name="Yoshida Y."/>
            <person name="Ohtoshi R."/>
            <person name="Malay A.D."/>
            <person name="Moran D.A.P."/>
            <person name="Tomita M."/>
            <person name="Numata K."/>
            <person name="Arakawa K."/>
        </authorList>
    </citation>
    <scope>NUCLEOTIDE SEQUENCE</scope>
</reference>
<evidence type="ECO:0000313" key="3">
    <source>
        <dbReference type="Proteomes" id="UP000887159"/>
    </source>
</evidence>
<feature type="domain" description="Endonuclease/exonuclease/phosphatase" evidence="1">
    <location>
        <begin position="11"/>
        <end position="92"/>
    </location>
</feature>